<feature type="domain" description="Biotin carboxylation" evidence="8">
    <location>
        <begin position="13"/>
        <end position="458"/>
    </location>
</feature>
<dbReference type="InterPro" id="IPR005481">
    <property type="entry name" value="BC-like_N"/>
</dbReference>
<dbReference type="InterPro" id="IPR005482">
    <property type="entry name" value="Biotin_COase_C"/>
</dbReference>
<dbReference type="UniPathway" id="UPA00655">
    <property type="reaction ID" value="UER00711"/>
</dbReference>
<dbReference type="Pfam" id="PF00289">
    <property type="entry name" value="Biotin_carb_N"/>
    <property type="match status" value="1"/>
</dbReference>
<gene>
    <name evidence="9" type="primary">accC</name>
    <name evidence="9" type="ORF">DCC88_01035</name>
</gene>
<dbReference type="InterPro" id="IPR005479">
    <property type="entry name" value="CPAse_ATP-bd"/>
</dbReference>
<dbReference type="PROSITE" id="PS00866">
    <property type="entry name" value="CPSASE_1"/>
    <property type="match status" value="1"/>
</dbReference>
<dbReference type="GO" id="GO:0046872">
    <property type="term" value="F:metal ion binding"/>
    <property type="evidence" value="ECO:0007669"/>
    <property type="project" value="InterPro"/>
</dbReference>
<evidence type="ECO:0000256" key="5">
    <source>
        <dbReference type="ARBA" id="ARBA00023267"/>
    </source>
</evidence>
<dbReference type="SMART" id="SM00878">
    <property type="entry name" value="Biotin_carb_C"/>
    <property type="match status" value="1"/>
</dbReference>
<dbReference type="PANTHER" id="PTHR18866">
    <property type="entry name" value="CARBOXYLASE:PYRUVATE/ACETYL-COA/PROPIONYL-COA CARBOXYLASE"/>
    <property type="match status" value="1"/>
</dbReference>
<dbReference type="NCBIfam" id="NF006367">
    <property type="entry name" value="PRK08591.1"/>
    <property type="match status" value="1"/>
</dbReference>
<evidence type="ECO:0000256" key="1">
    <source>
        <dbReference type="ARBA" id="ARBA00022598"/>
    </source>
</evidence>
<dbReference type="PROSITE" id="PS50979">
    <property type="entry name" value="BC"/>
    <property type="match status" value="1"/>
</dbReference>
<feature type="domain" description="ATP-grasp" evidence="7">
    <location>
        <begin position="132"/>
        <end position="329"/>
    </location>
</feature>
<dbReference type="Proteomes" id="UP000253934">
    <property type="component" value="Unassembled WGS sequence"/>
</dbReference>
<organism evidence="9 10">
    <name type="scientific">Spirobacillus cienkowskii</name>
    <dbReference type="NCBI Taxonomy" id="495820"/>
    <lineage>
        <taxon>Bacteria</taxon>
        <taxon>Pseudomonadati</taxon>
        <taxon>Bdellovibrionota</taxon>
        <taxon>Oligoflexia</taxon>
        <taxon>Silvanigrellales</taxon>
        <taxon>Spirobacillus</taxon>
    </lineage>
</organism>
<dbReference type="PROSITE" id="PS00867">
    <property type="entry name" value="CPSASE_2"/>
    <property type="match status" value="1"/>
</dbReference>
<dbReference type="SUPFAM" id="SSF52440">
    <property type="entry name" value="PreATP-grasp domain"/>
    <property type="match status" value="1"/>
</dbReference>
<dbReference type="EMBL" id="QOVW01000004">
    <property type="protein sequence ID" value="RDB37244.1"/>
    <property type="molecule type" value="Genomic_DNA"/>
</dbReference>
<comment type="caution">
    <text evidence="9">The sequence shown here is derived from an EMBL/GenBank/DDBJ whole genome shotgun (WGS) entry which is preliminary data.</text>
</comment>
<keyword evidence="1 9" id="KW-0436">Ligase</keyword>
<evidence type="ECO:0000259" key="8">
    <source>
        <dbReference type="PROSITE" id="PS50979"/>
    </source>
</evidence>
<reference evidence="9" key="1">
    <citation type="submission" date="2018-04" db="EMBL/GenBank/DDBJ databases">
        <title>Draft genome sequence of the Candidatus Spirobacillus cienkowskii, a pathogen of freshwater Daphnia species, reconstructed from hemolymph metagenomic reads.</title>
        <authorList>
            <person name="Bresciani L."/>
            <person name="Lemos L.N."/>
            <person name="Wale N."/>
            <person name="Lin J.Y."/>
            <person name="Fernandes G.R."/>
            <person name="Duffy M.A."/>
            <person name="Rodrigues J.M."/>
        </authorList>
    </citation>
    <scope>NUCLEOTIDE SEQUENCE [LARGE SCALE GENOMIC DNA]</scope>
    <source>
        <strain evidence="9">Binning01</strain>
    </source>
</reference>
<dbReference type="Pfam" id="PF02786">
    <property type="entry name" value="CPSase_L_D2"/>
    <property type="match status" value="1"/>
</dbReference>
<dbReference type="PANTHER" id="PTHR18866:SF33">
    <property type="entry name" value="METHYLCROTONOYL-COA CARBOXYLASE SUBUNIT ALPHA, MITOCHONDRIAL-RELATED"/>
    <property type="match status" value="1"/>
</dbReference>
<evidence type="ECO:0000313" key="9">
    <source>
        <dbReference type="EMBL" id="RDB37244.1"/>
    </source>
</evidence>
<dbReference type="GO" id="GO:2001295">
    <property type="term" value="P:malonyl-CoA biosynthetic process"/>
    <property type="evidence" value="ECO:0007669"/>
    <property type="project" value="UniProtKB-UniPathway"/>
</dbReference>
<dbReference type="NCBIfam" id="TIGR00514">
    <property type="entry name" value="accC"/>
    <property type="match status" value="1"/>
</dbReference>
<dbReference type="GO" id="GO:0004075">
    <property type="term" value="F:biotin carboxylase activity"/>
    <property type="evidence" value="ECO:0007669"/>
    <property type="project" value="UniProtKB-EC"/>
</dbReference>
<keyword evidence="3 6" id="KW-0067">ATP-binding</keyword>
<sequence length="514" mass="57505">MQHKDFLPLVFKPFKKVCIANRGEIGVRVIRACRDLGLSPLALYSTADLHSRHVAMADYACCIGNAPSHESYLNIKNIIQAAKQMGAEAVHPGFGFLSENAEFANEVLKAGMVWIGPSPFSIYAMGDKTIAKTKVIEAGVPCSPGKNAPLKNVKELKNIADQIGYPLILKAAAGGGGKGMRVVRNNSDLTSAFEACQREALSYFGNSDVFCERYIERPRHVEFQIMADSHGNTVHLFERDCTIQRRHQKLIEEAPSLYISHETRLQMGDIAVKAAQSVGYVNAGTVEFILESPTKFYFMEMNTRIQVEHPVTELITGIDLLQTQLKVAMGEALPFQQKDITIRGWAFEARINAEDPYHGFRPDPGVVKEVEFPSGPGVRMDSHIYAGYKIPEFYDSMIAKLLVYGANREDALNKMARALSELNIQGIQTTIPFHQAILENKNFRDGNYTTRFVEENEKLLEQIEISRNELTESEAIVAAIKIAIHQSIFEVRPSINNNLVEPWSHAYRLESTKR</sequence>
<dbReference type="InterPro" id="IPR011764">
    <property type="entry name" value="Biotin_carboxylation_dom"/>
</dbReference>
<evidence type="ECO:0000256" key="4">
    <source>
        <dbReference type="ARBA" id="ARBA00022842"/>
    </source>
</evidence>
<evidence type="ECO:0000259" key="7">
    <source>
        <dbReference type="PROSITE" id="PS50975"/>
    </source>
</evidence>
<dbReference type="GO" id="GO:0005524">
    <property type="term" value="F:ATP binding"/>
    <property type="evidence" value="ECO:0007669"/>
    <property type="project" value="UniProtKB-UniRule"/>
</dbReference>
<evidence type="ECO:0000313" key="10">
    <source>
        <dbReference type="Proteomes" id="UP000253934"/>
    </source>
</evidence>
<dbReference type="Gene3D" id="3.30.470.20">
    <property type="entry name" value="ATP-grasp fold, B domain"/>
    <property type="match status" value="1"/>
</dbReference>
<name>A0A369KZT5_9BACT</name>
<dbReference type="AlphaFoldDB" id="A0A369KZT5"/>
<dbReference type="InterPro" id="IPR016185">
    <property type="entry name" value="PreATP-grasp_dom_sf"/>
</dbReference>
<dbReference type="FunFam" id="3.40.50.20:FF:000010">
    <property type="entry name" value="Propionyl-CoA carboxylase subunit alpha"/>
    <property type="match status" value="1"/>
</dbReference>
<evidence type="ECO:0000256" key="2">
    <source>
        <dbReference type="ARBA" id="ARBA00022741"/>
    </source>
</evidence>
<dbReference type="InterPro" id="IPR011761">
    <property type="entry name" value="ATP-grasp"/>
</dbReference>
<dbReference type="Pfam" id="PF02785">
    <property type="entry name" value="Biotin_carb_C"/>
    <property type="match status" value="1"/>
</dbReference>
<dbReference type="SUPFAM" id="SSF51246">
    <property type="entry name" value="Rudiment single hybrid motif"/>
    <property type="match status" value="1"/>
</dbReference>
<dbReference type="InterPro" id="IPR011054">
    <property type="entry name" value="Rudment_hybrid_motif"/>
</dbReference>
<dbReference type="FunFam" id="3.30.470.20:FF:000028">
    <property type="entry name" value="Methylcrotonoyl-CoA carboxylase subunit alpha, mitochondrial"/>
    <property type="match status" value="1"/>
</dbReference>
<proteinExistence type="predicted"/>
<accession>A0A369KZT5</accession>
<keyword evidence="2 6" id="KW-0547">Nucleotide-binding</keyword>
<evidence type="ECO:0000256" key="6">
    <source>
        <dbReference type="PROSITE-ProRule" id="PRU00409"/>
    </source>
</evidence>
<dbReference type="SUPFAM" id="SSF56059">
    <property type="entry name" value="Glutathione synthetase ATP-binding domain-like"/>
    <property type="match status" value="1"/>
</dbReference>
<dbReference type="PROSITE" id="PS50975">
    <property type="entry name" value="ATP_GRASP"/>
    <property type="match status" value="1"/>
</dbReference>
<protein>
    <submittedName>
        <fullName evidence="9">Acetyl-CoA carboxylase biotin carboxylase subunit</fullName>
        <ecNumber evidence="9">6.3.4.14</ecNumber>
    </submittedName>
</protein>
<dbReference type="InterPro" id="IPR004549">
    <property type="entry name" value="Acetyl_CoA_COase_biotin_COase"/>
</dbReference>
<dbReference type="InterPro" id="IPR050856">
    <property type="entry name" value="Biotin_carboxylase_complex"/>
</dbReference>
<keyword evidence="4" id="KW-0460">Magnesium</keyword>
<dbReference type="EC" id="6.3.4.14" evidence="9"/>
<dbReference type="RefSeq" id="WP_338635908.1">
    <property type="nucleotide sequence ID" value="NZ_CP146516.1"/>
</dbReference>
<evidence type="ECO:0000256" key="3">
    <source>
        <dbReference type="ARBA" id="ARBA00022840"/>
    </source>
</evidence>
<keyword evidence="10" id="KW-1185">Reference proteome</keyword>
<keyword evidence="5" id="KW-0092">Biotin</keyword>
<dbReference type="FunFam" id="3.30.1490.20:FF:000003">
    <property type="entry name" value="acetyl-CoA carboxylase isoform X1"/>
    <property type="match status" value="1"/>
</dbReference>